<keyword evidence="4" id="KW-1185">Reference proteome</keyword>
<dbReference type="EMBL" id="JBBAYM010000007">
    <property type="protein sequence ID" value="MEI5610004.1"/>
    <property type="molecule type" value="Genomic_DNA"/>
</dbReference>
<comment type="caution">
    <text evidence="3">The sequence shown here is derived from an EMBL/GenBank/DDBJ whole genome shotgun (WGS) entry which is preliminary data.</text>
</comment>
<sequence length="161" mass="18093">MSNYTGAVPDTVAHRRDWMERMACRDEDTNLFFEQKFEHLARVVCVVRCPVRAECLAHILEAERGKGRDYRHGIVAGLDGKQRWRLDASAPGHSEDGTSLLKADDPAPQCGTEGALMRHLSLGERVDSVCWSAEVQRDHENRAWRRRHGHGPGPEALPEAS</sequence>
<gene>
    <name evidence="3" type="ORF">WB403_12575</name>
</gene>
<accession>A0ABU8G9X9</accession>
<protein>
    <submittedName>
        <fullName evidence="3">WhiB family transcriptional regulator</fullName>
    </submittedName>
</protein>
<dbReference type="InterPro" id="IPR034768">
    <property type="entry name" value="4FE4S_WBL"/>
</dbReference>
<organism evidence="3 4">
    <name type="scientific">Streptomyces brasiliscabiei</name>
    <dbReference type="NCBI Taxonomy" id="2736302"/>
    <lineage>
        <taxon>Bacteria</taxon>
        <taxon>Bacillati</taxon>
        <taxon>Actinomycetota</taxon>
        <taxon>Actinomycetes</taxon>
        <taxon>Kitasatosporales</taxon>
        <taxon>Streptomycetaceae</taxon>
        <taxon>Streptomyces</taxon>
    </lineage>
</organism>
<evidence type="ECO:0000313" key="4">
    <source>
        <dbReference type="Proteomes" id="UP001365781"/>
    </source>
</evidence>
<dbReference type="RefSeq" id="WP_336558303.1">
    <property type="nucleotide sequence ID" value="NZ_JBBAYL010000004.1"/>
</dbReference>
<dbReference type="Proteomes" id="UP001365781">
    <property type="component" value="Unassembled WGS sequence"/>
</dbReference>
<evidence type="ECO:0000259" key="2">
    <source>
        <dbReference type="PROSITE" id="PS51674"/>
    </source>
</evidence>
<evidence type="ECO:0000313" key="3">
    <source>
        <dbReference type="EMBL" id="MEI5610004.1"/>
    </source>
</evidence>
<proteinExistence type="predicted"/>
<name>A0ABU8G9X9_9ACTN</name>
<reference evidence="3 4" key="1">
    <citation type="submission" date="2024-03" db="EMBL/GenBank/DDBJ databases">
        <title>First Report of Pectobacterium brasiliscabiei causing potato scab in china.</title>
        <authorList>
            <person name="Handique U."/>
        </authorList>
    </citation>
    <scope>NUCLEOTIDE SEQUENCE [LARGE SCALE GENOMIC DNA]</scope>
    <source>
        <strain evidence="3 4">ZRIMU1503</strain>
    </source>
</reference>
<evidence type="ECO:0000256" key="1">
    <source>
        <dbReference type="SAM" id="MobiDB-lite"/>
    </source>
</evidence>
<dbReference type="Pfam" id="PF02467">
    <property type="entry name" value="Whib"/>
    <property type="match status" value="1"/>
</dbReference>
<feature type="domain" description="4Fe-4S Wbl-type" evidence="2">
    <location>
        <begin position="23"/>
        <end position="85"/>
    </location>
</feature>
<dbReference type="PROSITE" id="PS51674">
    <property type="entry name" value="4FE4S_WBL"/>
    <property type="match status" value="1"/>
</dbReference>
<feature type="region of interest" description="Disordered" evidence="1">
    <location>
        <begin position="142"/>
        <end position="161"/>
    </location>
</feature>